<proteinExistence type="predicted"/>
<organism evidence="3 4">
    <name type="scientific">Lactiplantibacillus plantarum WJL</name>
    <dbReference type="NCBI Taxonomy" id="1350466"/>
    <lineage>
        <taxon>Bacteria</taxon>
        <taxon>Bacillati</taxon>
        <taxon>Bacillota</taxon>
        <taxon>Bacilli</taxon>
        <taxon>Lactobacillales</taxon>
        <taxon>Lactobacillaceae</taxon>
        <taxon>Lactiplantibacillus</taxon>
    </lineage>
</organism>
<dbReference type="InterPro" id="IPR024978">
    <property type="entry name" value="Homeodomain_phBC6A51-type"/>
</dbReference>
<dbReference type="EMBL" id="LKLZ01000003">
    <property type="protein sequence ID" value="KPN43878.1"/>
    <property type="molecule type" value="Genomic_DNA"/>
</dbReference>
<sequence length="151" mass="17003">MKSDKIRQLATFYSLPKKQQKTIMLLFSGEMNQGEVADNVGISRTTISAWKQKEIFRQAQDEYNRFMLRDLTSEAIMTMRELLDARSEMVRFSAAKDILDRSMNDAQIRKAEAEADIAESKAKEARSGESNEGQTLIVDDVGGIEDEDAGS</sequence>
<dbReference type="InterPro" id="IPR013324">
    <property type="entry name" value="RNA_pol_sigma_r3/r4-like"/>
</dbReference>
<evidence type="ECO:0000313" key="3">
    <source>
        <dbReference type="EMBL" id="KPN43878.1"/>
    </source>
</evidence>
<dbReference type="RefSeq" id="WP_022638371.1">
    <property type="nucleotide sequence ID" value="NZ_AUTE01000019.1"/>
</dbReference>
<dbReference type="SUPFAM" id="SSF88659">
    <property type="entry name" value="Sigma3 and sigma4 domains of RNA polymerase sigma factors"/>
    <property type="match status" value="1"/>
</dbReference>
<comment type="caution">
    <text evidence="3">The sequence shown here is derived from an EMBL/GenBank/DDBJ whole genome shotgun (WGS) entry which is preliminary data.</text>
</comment>
<feature type="region of interest" description="Disordered" evidence="1">
    <location>
        <begin position="116"/>
        <end position="151"/>
    </location>
</feature>
<feature type="compositionally biased region" description="Acidic residues" evidence="1">
    <location>
        <begin position="142"/>
        <end position="151"/>
    </location>
</feature>
<accession>A0A837PDA9</accession>
<feature type="domain" description="Homeodomain phBC6A51-type" evidence="2">
    <location>
        <begin position="13"/>
        <end position="116"/>
    </location>
</feature>
<reference evidence="3 4" key="1">
    <citation type="submission" date="2015-10" db="EMBL/GenBank/DDBJ databases">
        <title>Resequencing of Lactobacillus plantarum WJL strain genome.</title>
        <authorList>
            <person name="Martino M.E."/>
        </authorList>
    </citation>
    <scope>NUCLEOTIDE SEQUENCE [LARGE SCALE GENOMIC DNA]</scope>
    <source>
        <strain evidence="3 4">WJL</strain>
    </source>
</reference>
<dbReference type="Gene3D" id="1.10.10.60">
    <property type="entry name" value="Homeodomain-like"/>
    <property type="match status" value="1"/>
</dbReference>
<dbReference type="Pfam" id="PF13022">
    <property type="entry name" value="HTH_Tnp_1_2"/>
    <property type="match status" value="1"/>
</dbReference>
<evidence type="ECO:0000256" key="1">
    <source>
        <dbReference type="SAM" id="MobiDB-lite"/>
    </source>
</evidence>
<dbReference type="AlphaFoldDB" id="A0A837PDA9"/>
<evidence type="ECO:0000313" key="4">
    <source>
        <dbReference type="Proteomes" id="UP000050511"/>
    </source>
</evidence>
<dbReference type="Proteomes" id="UP000050511">
    <property type="component" value="Unassembled WGS sequence"/>
</dbReference>
<protein>
    <submittedName>
        <fullName evidence="3">Phage terminase small subunit</fullName>
    </submittedName>
</protein>
<evidence type="ECO:0000259" key="2">
    <source>
        <dbReference type="Pfam" id="PF13022"/>
    </source>
</evidence>
<gene>
    <name evidence="3" type="ORF">WJL_0951</name>
</gene>
<feature type="compositionally biased region" description="Basic and acidic residues" evidence="1">
    <location>
        <begin position="116"/>
        <end position="129"/>
    </location>
</feature>
<name>A0A837PDA9_LACPN</name>